<dbReference type="RefSeq" id="WP_380758079.1">
    <property type="nucleotide sequence ID" value="NZ_JBHSRF010000048.1"/>
</dbReference>
<accession>A0ABW1NPV1</accession>
<protein>
    <recommendedName>
        <fullName evidence="2">AAA+ ATPase domain-containing protein</fullName>
    </recommendedName>
</protein>
<evidence type="ECO:0000259" key="2">
    <source>
        <dbReference type="SMART" id="SM00382"/>
    </source>
</evidence>
<evidence type="ECO:0000313" key="4">
    <source>
        <dbReference type="Proteomes" id="UP001596137"/>
    </source>
</evidence>
<organism evidence="3 4">
    <name type="scientific">Sphaerisporangium aureirubrum</name>
    <dbReference type="NCBI Taxonomy" id="1544736"/>
    <lineage>
        <taxon>Bacteria</taxon>
        <taxon>Bacillati</taxon>
        <taxon>Actinomycetota</taxon>
        <taxon>Actinomycetes</taxon>
        <taxon>Streptosporangiales</taxon>
        <taxon>Streptosporangiaceae</taxon>
        <taxon>Sphaerisporangium</taxon>
    </lineage>
</organism>
<comment type="caution">
    <text evidence="3">The sequence shown here is derived from an EMBL/GenBank/DDBJ whole genome shotgun (WGS) entry which is preliminary data.</text>
</comment>
<keyword evidence="4" id="KW-1185">Reference proteome</keyword>
<feature type="region of interest" description="Disordered" evidence="1">
    <location>
        <begin position="441"/>
        <end position="463"/>
    </location>
</feature>
<dbReference type="Gene3D" id="3.40.50.300">
    <property type="entry name" value="P-loop containing nucleotide triphosphate hydrolases"/>
    <property type="match status" value="1"/>
</dbReference>
<feature type="domain" description="AAA+ ATPase" evidence="2">
    <location>
        <begin position="64"/>
        <end position="323"/>
    </location>
</feature>
<dbReference type="InterPro" id="IPR003593">
    <property type="entry name" value="AAA+_ATPase"/>
</dbReference>
<gene>
    <name evidence="3" type="ORF">ACFP1K_26405</name>
</gene>
<reference evidence="4" key="1">
    <citation type="journal article" date="2019" name="Int. J. Syst. Evol. Microbiol.">
        <title>The Global Catalogue of Microorganisms (GCM) 10K type strain sequencing project: providing services to taxonomists for standard genome sequencing and annotation.</title>
        <authorList>
            <consortium name="The Broad Institute Genomics Platform"/>
            <consortium name="The Broad Institute Genome Sequencing Center for Infectious Disease"/>
            <person name="Wu L."/>
            <person name="Ma J."/>
        </authorList>
    </citation>
    <scope>NUCLEOTIDE SEQUENCE [LARGE SCALE GENOMIC DNA]</scope>
    <source>
        <strain evidence="4">JCM 30346</strain>
    </source>
</reference>
<dbReference type="SUPFAM" id="SSF52540">
    <property type="entry name" value="P-loop containing nucleoside triphosphate hydrolases"/>
    <property type="match status" value="1"/>
</dbReference>
<sequence length="463" mass="48915">MSLWGDGSRRGGERNPFPVIPVETLSPYGDPPRTVLTPACETVRDHAEKFLRSMSADGRAFPGAGNVLALCGENGSGKTHLAKLLCHGLLADGGSPVHLVHVDGMGNSFLDVYRRLVERVDPIALSDCAQGFYAGVVADSLAGSPAAEDVVAGLRQGRLSPQGVVLRHGLVRVGLLEELRRRLTAVTGNPAFGAALALYMRPEFKRLVLDWVNGAPPGAALAERGVTHALDTEAAAVDALRAVTTVLAARDRPVALLIDEFDGLLTGPPEAVPIKAQALGRLMEVYISTGSLLVLIGRPAAFRLLPAQVAERMGSVIRPTPFTARNAAAYLKLAMGGPGPFTDAGVGHLVERTGGNPRWFIRLCHQAYERAAKHDEPVTPSMVQDLIGTDTPPSNAHHYDRRLEGAAGPDFLGDLRRHQSLISVLGAQVAELAARVERLEGGARDAPGAARGPGAARRDTGGR</sequence>
<dbReference type="Proteomes" id="UP001596137">
    <property type="component" value="Unassembled WGS sequence"/>
</dbReference>
<proteinExistence type="predicted"/>
<dbReference type="PANTHER" id="PTHR35894">
    <property type="entry name" value="GENERAL SECRETION PATHWAY PROTEIN A-RELATED"/>
    <property type="match status" value="1"/>
</dbReference>
<dbReference type="SMART" id="SM00382">
    <property type="entry name" value="AAA"/>
    <property type="match status" value="1"/>
</dbReference>
<evidence type="ECO:0000313" key="3">
    <source>
        <dbReference type="EMBL" id="MFC6084719.1"/>
    </source>
</evidence>
<dbReference type="InterPro" id="IPR052026">
    <property type="entry name" value="ExeA_AAA_ATPase_DNA-bind"/>
</dbReference>
<dbReference type="PANTHER" id="PTHR35894:SF1">
    <property type="entry name" value="PHOSPHORIBULOKINASE _ URIDINE KINASE FAMILY"/>
    <property type="match status" value="1"/>
</dbReference>
<dbReference type="EMBL" id="JBHSRF010000048">
    <property type="protein sequence ID" value="MFC6084719.1"/>
    <property type="molecule type" value="Genomic_DNA"/>
</dbReference>
<name>A0ABW1NPV1_9ACTN</name>
<evidence type="ECO:0000256" key="1">
    <source>
        <dbReference type="SAM" id="MobiDB-lite"/>
    </source>
</evidence>
<dbReference type="InterPro" id="IPR027417">
    <property type="entry name" value="P-loop_NTPase"/>
</dbReference>
<feature type="compositionally biased region" description="Low complexity" evidence="1">
    <location>
        <begin position="444"/>
        <end position="455"/>
    </location>
</feature>
<feature type="region of interest" description="Disordered" evidence="1">
    <location>
        <begin position="1"/>
        <end position="24"/>
    </location>
</feature>